<protein>
    <recommendedName>
        <fullName evidence="3">Nucleoside phosphorylase domain-containing protein</fullName>
    </recommendedName>
</protein>
<comment type="caution">
    <text evidence="1">The sequence shown here is derived from an EMBL/GenBank/DDBJ whole genome shotgun (WGS) entry which is preliminary data.</text>
</comment>
<evidence type="ECO:0008006" key="3">
    <source>
        <dbReference type="Google" id="ProtNLM"/>
    </source>
</evidence>
<dbReference type="EMBL" id="LVYI01000002">
    <property type="protein sequence ID" value="OAP63941.1"/>
    <property type="molecule type" value="Genomic_DNA"/>
</dbReference>
<dbReference type="GO" id="GO:0009116">
    <property type="term" value="P:nucleoside metabolic process"/>
    <property type="evidence" value="ECO:0007669"/>
    <property type="project" value="InterPro"/>
</dbReference>
<sequence>MGHRLDYNHYTVAWIAVLPVEAEAALGVLDKIHEGHFESLTNDDYIYIGGEINDHNVVIATWPAGQNYGPSSAAALANQVKLRFPRLWFSLLVGVAAGLPNLSPKDPSKRRDIRLGDVLVSVPDQRNTGVFYYDLGKAAAEGFLCIGRQAETMAIVRSAIRRIQLLHKRPFKKGNQFARYLADLQASSEDGKFSCPSQEQDILCDSHAKGSLSSLPVRVKRPPRDESERTLVWHGTIGSGSSLMKDAVRRDWLRDEHDLIGLEMEAAGVMNTLAPGVILGVCNYGDAQKNDDWKPYAAAVAAVYAKGVLCAIAPKIDSVSNMVATADLRIAEHTPLYVVPSASKDEFLGCASQLTN</sequence>
<dbReference type="SUPFAM" id="SSF53167">
    <property type="entry name" value="Purine and uridine phosphorylases"/>
    <property type="match status" value="1"/>
</dbReference>
<name>A0A178ZWY6_9EURO</name>
<dbReference type="PANTHER" id="PTHR46082:SF11">
    <property type="entry name" value="AAA+ ATPASE DOMAIN-CONTAINING PROTEIN-RELATED"/>
    <property type="match status" value="1"/>
</dbReference>
<reference evidence="1 2" key="1">
    <citation type="submission" date="2016-04" db="EMBL/GenBank/DDBJ databases">
        <title>Draft genome of Fonsecaea erecta CBS 125763.</title>
        <authorList>
            <person name="Weiss V.A."/>
            <person name="Vicente V.A."/>
            <person name="Raittz R.T."/>
            <person name="Moreno L.F."/>
            <person name="De Souza E.M."/>
            <person name="Pedrosa F.O."/>
            <person name="Steffens M.B."/>
            <person name="Faoro H."/>
            <person name="Tadra-Sfeir M.Z."/>
            <person name="Najafzadeh M.J."/>
            <person name="Felipe M.S."/>
            <person name="Teixeira M."/>
            <person name="Sun J."/>
            <person name="Xi L."/>
            <person name="Gomes R."/>
            <person name="De Azevedo C.M."/>
            <person name="Salgado C.G."/>
            <person name="Da Silva M.B."/>
            <person name="Nascimento M.F."/>
            <person name="Queiroz-Telles F."/>
            <person name="Attili D.S."/>
            <person name="Gorbushina A."/>
        </authorList>
    </citation>
    <scope>NUCLEOTIDE SEQUENCE [LARGE SCALE GENOMIC DNA]</scope>
    <source>
        <strain evidence="1 2">CBS 125763</strain>
    </source>
</reference>
<gene>
    <name evidence="1" type="ORF">AYL99_03168</name>
</gene>
<dbReference type="InterPro" id="IPR053137">
    <property type="entry name" value="NLR-like"/>
</dbReference>
<evidence type="ECO:0000313" key="1">
    <source>
        <dbReference type="EMBL" id="OAP63941.1"/>
    </source>
</evidence>
<dbReference type="Gene3D" id="3.40.50.1580">
    <property type="entry name" value="Nucleoside phosphorylase domain"/>
    <property type="match status" value="1"/>
</dbReference>
<dbReference type="InterPro" id="IPR035994">
    <property type="entry name" value="Nucleoside_phosphorylase_sf"/>
</dbReference>
<dbReference type="GeneID" id="30007338"/>
<proteinExistence type="predicted"/>
<evidence type="ECO:0000313" key="2">
    <source>
        <dbReference type="Proteomes" id="UP000078343"/>
    </source>
</evidence>
<dbReference type="STRING" id="1367422.A0A178ZWY6"/>
<dbReference type="AlphaFoldDB" id="A0A178ZWY6"/>
<dbReference type="OrthoDB" id="4156606at2759"/>
<accession>A0A178ZWY6</accession>
<dbReference type="RefSeq" id="XP_018697308.1">
    <property type="nucleotide sequence ID" value="XM_018834684.1"/>
</dbReference>
<dbReference type="Proteomes" id="UP000078343">
    <property type="component" value="Unassembled WGS sequence"/>
</dbReference>
<dbReference type="GO" id="GO:0003824">
    <property type="term" value="F:catalytic activity"/>
    <property type="evidence" value="ECO:0007669"/>
    <property type="project" value="InterPro"/>
</dbReference>
<organism evidence="1 2">
    <name type="scientific">Fonsecaea erecta</name>
    <dbReference type="NCBI Taxonomy" id="1367422"/>
    <lineage>
        <taxon>Eukaryota</taxon>
        <taxon>Fungi</taxon>
        <taxon>Dikarya</taxon>
        <taxon>Ascomycota</taxon>
        <taxon>Pezizomycotina</taxon>
        <taxon>Eurotiomycetes</taxon>
        <taxon>Chaetothyriomycetidae</taxon>
        <taxon>Chaetothyriales</taxon>
        <taxon>Herpotrichiellaceae</taxon>
        <taxon>Fonsecaea</taxon>
    </lineage>
</organism>
<dbReference type="PANTHER" id="PTHR46082">
    <property type="entry name" value="ATP/GTP-BINDING PROTEIN-RELATED"/>
    <property type="match status" value="1"/>
</dbReference>
<keyword evidence="2" id="KW-1185">Reference proteome</keyword>